<sequence length="284" mass="31628">MILVADSGSSKTDWLLKQPDGNTVEFRTPGLNPYFLTEKEIVKILQDRGADMLTHSNKVTEIYFFGAGCSGPDRHEIISNALSQLFPKAYISVDSDLLGSAYATCGHEKGLCCVLGTGSNISFFDGEEIHEGKHGLGFILGDEGSGSWFGKLLITDFLYNEMPYEVHTLFENTYELSKDVVMQNVYQKPAANAYLASFARFLNVIRRTQYGQDLLKKGFLEFIETNIKSYPEYNDHKCHFVGSIAFTFAPELTALCKANGVHVGKIIKQPVHDLLAFILSREAL</sequence>
<keyword evidence="2" id="KW-1185">Reference proteome</keyword>
<keyword evidence="1" id="KW-0808">Transferase</keyword>
<protein>
    <submittedName>
        <fullName evidence="1">N-acetylglucosamine kinase</fullName>
    </submittedName>
</protein>
<evidence type="ECO:0000313" key="1">
    <source>
        <dbReference type="EMBL" id="MFD0750714.1"/>
    </source>
</evidence>
<gene>
    <name evidence="1" type="ORF">ACFQZS_11205</name>
</gene>
<proteinExistence type="predicted"/>
<dbReference type="Proteomes" id="UP001596958">
    <property type="component" value="Unassembled WGS sequence"/>
</dbReference>
<dbReference type="GO" id="GO:0016301">
    <property type="term" value="F:kinase activity"/>
    <property type="evidence" value="ECO:0007669"/>
    <property type="project" value="UniProtKB-KW"/>
</dbReference>
<evidence type="ECO:0000313" key="2">
    <source>
        <dbReference type="Proteomes" id="UP001596958"/>
    </source>
</evidence>
<reference evidence="2" key="1">
    <citation type="journal article" date="2019" name="Int. J. Syst. Evol. Microbiol.">
        <title>The Global Catalogue of Microorganisms (GCM) 10K type strain sequencing project: providing services to taxonomists for standard genome sequencing and annotation.</title>
        <authorList>
            <consortium name="The Broad Institute Genomics Platform"/>
            <consortium name="The Broad Institute Genome Sequencing Center for Infectious Disease"/>
            <person name="Wu L."/>
            <person name="Ma J."/>
        </authorList>
    </citation>
    <scope>NUCLEOTIDE SEQUENCE [LARGE SCALE GENOMIC DNA]</scope>
    <source>
        <strain evidence="2">CCUG 63418</strain>
    </source>
</reference>
<dbReference type="PANTHER" id="PTHR43190">
    <property type="entry name" value="N-ACETYL-D-GLUCOSAMINE KINASE"/>
    <property type="match status" value="1"/>
</dbReference>
<dbReference type="InterPro" id="IPR052519">
    <property type="entry name" value="Euk-type_GlcNAc_Kinase"/>
</dbReference>
<dbReference type="PANTHER" id="PTHR43190:SF3">
    <property type="entry name" value="N-ACETYL-D-GLUCOSAMINE KINASE"/>
    <property type="match status" value="1"/>
</dbReference>
<dbReference type="SUPFAM" id="SSF53067">
    <property type="entry name" value="Actin-like ATPase domain"/>
    <property type="match status" value="2"/>
</dbReference>
<name>A0ABW2YYQ8_9SPHI</name>
<dbReference type="RefSeq" id="WP_377100217.1">
    <property type="nucleotide sequence ID" value="NZ_JBHTHU010000006.1"/>
</dbReference>
<dbReference type="EMBL" id="JBHTHU010000006">
    <property type="protein sequence ID" value="MFD0750714.1"/>
    <property type="molecule type" value="Genomic_DNA"/>
</dbReference>
<dbReference type="CDD" id="cd24079">
    <property type="entry name" value="ASKHA_NBD_PG1100-like"/>
    <property type="match status" value="1"/>
</dbReference>
<dbReference type="Gene3D" id="3.30.420.40">
    <property type="match status" value="2"/>
</dbReference>
<accession>A0ABW2YYQ8</accession>
<keyword evidence="1" id="KW-0418">Kinase</keyword>
<comment type="caution">
    <text evidence="1">The sequence shown here is derived from an EMBL/GenBank/DDBJ whole genome shotgun (WGS) entry which is preliminary data.</text>
</comment>
<organism evidence="1 2">
    <name type="scientific">Mucilaginibacter calamicampi</name>
    <dbReference type="NCBI Taxonomy" id="1302352"/>
    <lineage>
        <taxon>Bacteria</taxon>
        <taxon>Pseudomonadati</taxon>
        <taxon>Bacteroidota</taxon>
        <taxon>Sphingobacteriia</taxon>
        <taxon>Sphingobacteriales</taxon>
        <taxon>Sphingobacteriaceae</taxon>
        <taxon>Mucilaginibacter</taxon>
    </lineage>
</organism>
<dbReference type="InterPro" id="IPR043129">
    <property type="entry name" value="ATPase_NBD"/>
</dbReference>
<dbReference type="Gene3D" id="1.10.720.160">
    <property type="match status" value="1"/>
</dbReference>